<sequence length="245" mass="26720">MEQAMEELEQLNAEIRAEMRMEMGQMKEQINKMFEIITRNAAPTPAAVTPGAAPSTATSGTPTHPPGFTPPAWNATTENPPAPPKSSQAGTIWGQAGGKDQDPGLSQSQEPLSTSTYLQKQVECSESALLGSEKINAFEERMRAIEGTGGHDIDATNLCLVPNVELPSDFKVPKFEKYKGSSCPRVHLAMYCRKMALHPTRQDPDALLSGQPFGGSIAMVRRSRQRAHKDLERPRGRLPTAIQVQ</sequence>
<name>A0A371EKC1_MUCPR</name>
<feature type="region of interest" description="Disordered" evidence="1">
    <location>
        <begin position="222"/>
        <end position="245"/>
    </location>
</feature>
<evidence type="ECO:0000256" key="1">
    <source>
        <dbReference type="SAM" id="MobiDB-lite"/>
    </source>
</evidence>
<keyword evidence="3" id="KW-1185">Reference proteome</keyword>
<comment type="caution">
    <text evidence="2">The sequence shown here is derived from an EMBL/GenBank/DDBJ whole genome shotgun (WGS) entry which is preliminary data.</text>
</comment>
<dbReference type="Proteomes" id="UP000257109">
    <property type="component" value="Unassembled WGS sequence"/>
</dbReference>
<feature type="region of interest" description="Disordered" evidence="1">
    <location>
        <begin position="44"/>
        <end position="113"/>
    </location>
</feature>
<feature type="compositionally biased region" description="Low complexity" evidence="1">
    <location>
        <begin position="44"/>
        <end position="62"/>
    </location>
</feature>
<feature type="compositionally biased region" description="Polar residues" evidence="1">
    <location>
        <begin position="104"/>
        <end position="113"/>
    </location>
</feature>
<protein>
    <submittedName>
        <fullName evidence="2">Uncharacterized protein</fullName>
    </submittedName>
</protein>
<accession>A0A371EKC1</accession>
<proteinExistence type="predicted"/>
<reference evidence="2" key="1">
    <citation type="submission" date="2018-05" db="EMBL/GenBank/DDBJ databases">
        <title>Draft genome of Mucuna pruriens seed.</title>
        <authorList>
            <person name="Nnadi N.E."/>
            <person name="Vos R."/>
            <person name="Hasami M.H."/>
            <person name="Devisetty U.K."/>
            <person name="Aguiy J.C."/>
        </authorList>
    </citation>
    <scope>NUCLEOTIDE SEQUENCE [LARGE SCALE GENOMIC DNA]</scope>
    <source>
        <strain evidence="2">JCA_2017</strain>
    </source>
</reference>
<evidence type="ECO:0000313" key="3">
    <source>
        <dbReference type="Proteomes" id="UP000257109"/>
    </source>
</evidence>
<evidence type="ECO:0000313" key="2">
    <source>
        <dbReference type="EMBL" id="RDX66436.1"/>
    </source>
</evidence>
<dbReference type="AlphaFoldDB" id="A0A371EKC1"/>
<dbReference type="EMBL" id="QJKJ01013435">
    <property type="protein sequence ID" value="RDX66436.1"/>
    <property type="molecule type" value="Genomic_DNA"/>
</dbReference>
<gene>
    <name evidence="2" type="ORF">CR513_54795</name>
</gene>
<feature type="non-terminal residue" evidence="2">
    <location>
        <position position="1"/>
    </location>
</feature>
<feature type="compositionally biased region" description="Polar residues" evidence="1">
    <location>
        <begin position="74"/>
        <end position="90"/>
    </location>
</feature>
<organism evidence="2 3">
    <name type="scientific">Mucuna pruriens</name>
    <name type="common">Velvet bean</name>
    <name type="synonym">Dolichos pruriens</name>
    <dbReference type="NCBI Taxonomy" id="157652"/>
    <lineage>
        <taxon>Eukaryota</taxon>
        <taxon>Viridiplantae</taxon>
        <taxon>Streptophyta</taxon>
        <taxon>Embryophyta</taxon>
        <taxon>Tracheophyta</taxon>
        <taxon>Spermatophyta</taxon>
        <taxon>Magnoliopsida</taxon>
        <taxon>eudicotyledons</taxon>
        <taxon>Gunneridae</taxon>
        <taxon>Pentapetalae</taxon>
        <taxon>rosids</taxon>
        <taxon>fabids</taxon>
        <taxon>Fabales</taxon>
        <taxon>Fabaceae</taxon>
        <taxon>Papilionoideae</taxon>
        <taxon>50 kb inversion clade</taxon>
        <taxon>NPAAA clade</taxon>
        <taxon>indigoferoid/millettioid clade</taxon>
        <taxon>Phaseoleae</taxon>
        <taxon>Mucuna</taxon>
    </lineage>
</organism>